<dbReference type="InParanoid" id="A0A165E6V8"/>
<dbReference type="EMBL" id="KV427625">
    <property type="protein sequence ID" value="KZT06354.1"/>
    <property type="molecule type" value="Genomic_DNA"/>
</dbReference>
<evidence type="ECO:0000313" key="1">
    <source>
        <dbReference type="EMBL" id="KZT06354.1"/>
    </source>
</evidence>
<dbReference type="AlphaFoldDB" id="A0A165E6V8"/>
<name>A0A165E6V8_9APHY</name>
<reference evidence="1 2" key="1">
    <citation type="journal article" date="2016" name="Mol. Biol. Evol.">
        <title>Comparative Genomics of Early-Diverging Mushroom-Forming Fungi Provides Insights into the Origins of Lignocellulose Decay Capabilities.</title>
        <authorList>
            <person name="Nagy L.G."/>
            <person name="Riley R."/>
            <person name="Tritt A."/>
            <person name="Adam C."/>
            <person name="Daum C."/>
            <person name="Floudas D."/>
            <person name="Sun H."/>
            <person name="Yadav J.S."/>
            <person name="Pangilinan J."/>
            <person name="Larsson K.H."/>
            <person name="Matsuura K."/>
            <person name="Barry K."/>
            <person name="Labutti K."/>
            <person name="Kuo R."/>
            <person name="Ohm R.A."/>
            <person name="Bhattacharya S.S."/>
            <person name="Shirouzu T."/>
            <person name="Yoshinaga Y."/>
            <person name="Martin F.M."/>
            <person name="Grigoriev I.V."/>
            <person name="Hibbett D.S."/>
        </authorList>
    </citation>
    <scope>NUCLEOTIDE SEQUENCE [LARGE SCALE GENOMIC DNA]</scope>
    <source>
        <strain evidence="1 2">93-53</strain>
    </source>
</reference>
<dbReference type="GeneID" id="63827783"/>
<keyword evidence="2" id="KW-1185">Reference proteome</keyword>
<evidence type="ECO:0000313" key="2">
    <source>
        <dbReference type="Proteomes" id="UP000076871"/>
    </source>
</evidence>
<evidence type="ECO:0008006" key="3">
    <source>
        <dbReference type="Google" id="ProtNLM"/>
    </source>
</evidence>
<dbReference type="STRING" id="1314785.A0A165E6V8"/>
<sequence length="183" mass="19520">MAFPSKSDCSICNIVSPSPARMPVEDLDTPASSAKQPEIVWKDDYFAVCREINGHIVVIVNRHVPSIIHAPISHASSSTPLDTRLIGSIPAINTRFANGVGFIVRPFRDVKIPMTDNLHVHAYVLPADGIGSLARHSAGDLIAKIWEESSYNCIHSGVDACPIDSVPQAGVRTGAAGGVETTE</sequence>
<gene>
    <name evidence="1" type="ORF">LAESUDRAFT_737068</name>
</gene>
<organism evidence="1 2">
    <name type="scientific">Laetiporus sulphureus 93-53</name>
    <dbReference type="NCBI Taxonomy" id="1314785"/>
    <lineage>
        <taxon>Eukaryota</taxon>
        <taxon>Fungi</taxon>
        <taxon>Dikarya</taxon>
        <taxon>Basidiomycota</taxon>
        <taxon>Agaricomycotina</taxon>
        <taxon>Agaricomycetes</taxon>
        <taxon>Polyporales</taxon>
        <taxon>Laetiporus</taxon>
    </lineage>
</organism>
<dbReference type="OrthoDB" id="3361363at2759"/>
<protein>
    <recommendedName>
        <fullName evidence="3">HIT domain-containing protein</fullName>
    </recommendedName>
</protein>
<dbReference type="RefSeq" id="XP_040764094.1">
    <property type="nucleotide sequence ID" value="XM_040910754.1"/>
</dbReference>
<proteinExistence type="predicted"/>
<dbReference type="Proteomes" id="UP000076871">
    <property type="component" value="Unassembled WGS sequence"/>
</dbReference>
<accession>A0A165E6V8</accession>